<accession>A0AAD6YZ50</accession>
<dbReference type="PANTHER" id="PTHR10039">
    <property type="entry name" value="AMELOGENIN"/>
    <property type="match status" value="1"/>
</dbReference>
<dbReference type="PROSITE" id="PS50297">
    <property type="entry name" value="ANK_REP_REGION"/>
    <property type="match status" value="7"/>
</dbReference>
<dbReference type="InterPro" id="IPR002110">
    <property type="entry name" value="Ankyrin_rpt"/>
</dbReference>
<dbReference type="InterPro" id="IPR054471">
    <property type="entry name" value="GPIID_WHD"/>
</dbReference>
<evidence type="ECO:0000256" key="3">
    <source>
        <dbReference type="SAM" id="MobiDB-lite"/>
    </source>
</evidence>
<dbReference type="Pfam" id="PF24883">
    <property type="entry name" value="NPHP3_N"/>
    <property type="match status" value="1"/>
</dbReference>
<feature type="repeat" description="ANK" evidence="2">
    <location>
        <begin position="720"/>
        <end position="752"/>
    </location>
</feature>
<dbReference type="InterPro" id="IPR027417">
    <property type="entry name" value="P-loop_NTPase"/>
</dbReference>
<feature type="repeat" description="ANK" evidence="2">
    <location>
        <begin position="687"/>
        <end position="719"/>
    </location>
</feature>
<feature type="repeat" description="ANK" evidence="2">
    <location>
        <begin position="654"/>
        <end position="686"/>
    </location>
</feature>
<evidence type="ECO:0000256" key="1">
    <source>
        <dbReference type="ARBA" id="ARBA00022737"/>
    </source>
</evidence>
<name>A0AAD6YZ50_9AGAR</name>
<dbReference type="SMART" id="SM00248">
    <property type="entry name" value="ANK"/>
    <property type="match status" value="9"/>
</dbReference>
<gene>
    <name evidence="6" type="ORF">DFH08DRAFT_94730</name>
</gene>
<reference evidence="6" key="1">
    <citation type="submission" date="2023-03" db="EMBL/GenBank/DDBJ databases">
        <title>Massive genome expansion in bonnet fungi (Mycena s.s.) driven by repeated elements and novel gene families across ecological guilds.</title>
        <authorList>
            <consortium name="Lawrence Berkeley National Laboratory"/>
            <person name="Harder C.B."/>
            <person name="Miyauchi S."/>
            <person name="Viragh M."/>
            <person name="Kuo A."/>
            <person name="Thoen E."/>
            <person name="Andreopoulos B."/>
            <person name="Lu D."/>
            <person name="Skrede I."/>
            <person name="Drula E."/>
            <person name="Henrissat B."/>
            <person name="Morin E."/>
            <person name="Kohler A."/>
            <person name="Barry K."/>
            <person name="LaButti K."/>
            <person name="Morin E."/>
            <person name="Salamov A."/>
            <person name="Lipzen A."/>
            <person name="Mereny Z."/>
            <person name="Hegedus B."/>
            <person name="Baldrian P."/>
            <person name="Stursova M."/>
            <person name="Weitz H."/>
            <person name="Taylor A."/>
            <person name="Grigoriev I.V."/>
            <person name="Nagy L.G."/>
            <person name="Martin F."/>
            <person name="Kauserud H."/>
        </authorList>
    </citation>
    <scope>NUCLEOTIDE SEQUENCE</scope>
    <source>
        <strain evidence="6">CBHHK002</strain>
    </source>
</reference>
<keyword evidence="7" id="KW-1185">Reference proteome</keyword>
<keyword evidence="2" id="KW-0040">ANK repeat</keyword>
<dbReference type="AlphaFoldDB" id="A0AAD6YZ50"/>
<feature type="repeat" description="ANK" evidence="2">
    <location>
        <begin position="589"/>
        <end position="621"/>
    </location>
</feature>
<dbReference type="Pfam" id="PF12796">
    <property type="entry name" value="Ank_2"/>
    <property type="match status" value="3"/>
</dbReference>
<feature type="repeat" description="ANK" evidence="2">
    <location>
        <begin position="786"/>
        <end position="818"/>
    </location>
</feature>
<dbReference type="Pfam" id="PF00023">
    <property type="entry name" value="Ank"/>
    <property type="match status" value="1"/>
</dbReference>
<dbReference type="SUPFAM" id="SSF52540">
    <property type="entry name" value="P-loop containing nucleoside triphosphate hydrolases"/>
    <property type="match status" value="1"/>
</dbReference>
<feature type="repeat" description="ANK" evidence="2">
    <location>
        <begin position="622"/>
        <end position="654"/>
    </location>
</feature>
<feature type="repeat" description="ANK" evidence="2">
    <location>
        <begin position="556"/>
        <end position="588"/>
    </location>
</feature>
<evidence type="ECO:0000256" key="2">
    <source>
        <dbReference type="PROSITE-ProRule" id="PRU00023"/>
    </source>
</evidence>
<dbReference type="Gene3D" id="1.25.40.20">
    <property type="entry name" value="Ankyrin repeat-containing domain"/>
    <property type="match status" value="2"/>
</dbReference>
<sequence>MMSLPTVNHYYMHGGVGGSGGPGGGQGGGGGTGEGARVNNHGIHIHSSGPDSNDEIKQKILNWITPLNFFQRQADIFSTWEEGTGEWLLSHPDFKEWESGSGTVLWCRGIPGAGKTVLSSVVVNHLGSNSWNCNTGVACMYLNHKETDVQTPANLLASLWKQLAVDKPLSPAVQALYDHHRPRNTRPTLNEVLGILKAAFADFAKTYLVVDALDEFPEKEHFILLKHLSLLHGVAPSIFITSRPHVSLDPFFPDAQCLEILATDDDIHRYVDTQIDRTRLYKHLMRQPELRDEITSTITENAKGMFLLAKLHTESLATKNTIKAVREALEDLPADLNATYDEAMTRINVQNAEDKKLALKTLTWVVYAERPLTVGELEEALAIEPDASALDVDNVPETSMIVSVCAGLIMVDLTMSVVRLIHYTAQHYFEKIQELQFPDAHTFIASQCLAYLNFTELPKAYGVMRDWAQKHPFTVYSQYFLQHAAKSQGQLELQTNISIFCEKASQWQSLWQLHECSAPWEYTAFPLSPSVFWISVASNLLQITGFLLDQGCDASTIKSSLFTATYYGYLEMTNLLIKFGADVNARGGLYETALQAASAKGHEAVVQLLIDKGADVNAQGGYDGSALQAASAEGHDAVVQLLIDKGADVNAQEGDGTALQVALDGANYTVVRLLIDKGADVNVQGGYYGTVLQTASAHGNEAVVQLLIDKGADVNAQGGHYGTALQAASAHGNEAVVQLLIDKGADVNAQGEYYVTALQAASACGQEGIVQLLINKGADVNAQRERDGTALQAASAKGHEAVVQLLIDKGADVNAPGGRYGTALQAAMMEGYDEIFQVLINNGAIVPQHRRTISAVRKQTLPLPAKMA</sequence>
<proteinExistence type="predicted"/>
<dbReference type="Proteomes" id="UP001218218">
    <property type="component" value="Unassembled WGS sequence"/>
</dbReference>
<evidence type="ECO:0000313" key="7">
    <source>
        <dbReference type="Proteomes" id="UP001218218"/>
    </source>
</evidence>
<dbReference type="InterPro" id="IPR056884">
    <property type="entry name" value="NPHP3-like_N"/>
</dbReference>
<organism evidence="6 7">
    <name type="scientific">Mycena albidolilacea</name>
    <dbReference type="NCBI Taxonomy" id="1033008"/>
    <lineage>
        <taxon>Eukaryota</taxon>
        <taxon>Fungi</taxon>
        <taxon>Dikarya</taxon>
        <taxon>Basidiomycota</taxon>
        <taxon>Agaricomycotina</taxon>
        <taxon>Agaricomycetes</taxon>
        <taxon>Agaricomycetidae</taxon>
        <taxon>Agaricales</taxon>
        <taxon>Marasmiineae</taxon>
        <taxon>Mycenaceae</taxon>
        <taxon>Mycena</taxon>
    </lineage>
</organism>
<feature type="domain" description="GPI inositol-deacylase winged helix" evidence="4">
    <location>
        <begin position="350"/>
        <end position="429"/>
    </location>
</feature>
<dbReference type="Pfam" id="PF22939">
    <property type="entry name" value="WHD_GPIID"/>
    <property type="match status" value="1"/>
</dbReference>
<dbReference type="Gene3D" id="3.40.50.300">
    <property type="entry name" value="P-loop containing nucleotide triphosphate hydrolases"/>
    <property type="match status" value="1"/>
</dbReference>
<evidence type="ECO:0000259" key="5">
    <source>
        <dbReference type="Pfam" id="PF24883"/>
    </source>
</evidence>
<feature type="domain" description="Nephrocystin 3-like N-terminal" evidence="5">
    <location>
        <begin position="83"/>
        <end position="243"/>
    </location>
</feature>
<protein>
    <submittedName>
        <fullName evidence="6">Ankyrin repeat domain-containing protein</fullName>
    </submittedName>
</protein>
<comment type="caution">
    <text evidence="6">The sequence shown here is derived from an EMBL/GenBank/DDBJ whole genome shotgun (WGS) entry which is preliminary data.</text>
</comment>
<dbReference type="PANTHER" id="PTHR10039:SF15">
    <property type="entry name" value="NACHT DOMAIN-CONTAINING PROTEIN"/>
    <property type="match status" value="1"/>
</dbReference>
<dbReference type="PROSITE" id="PS50088">
    <property type="entry name" value="ANK_REPEAT"/>
    <property type="match status" value="8"/>
</dbReference>
<evidence type="ECO:0000259" key="4">
    <source>
        <dbReference type="Pfam" id="PF22939"/>
    </source>
</evidence>
<dbReference type="SUPFAM" id="SSF48403">
    <property type="entry name" value="Ankyrin repeat"/>
    <property type="match status" value="1"/>
</dbReference>
<feature type="compositionally biased region" description="Gly residues" evidence="3">
    <location>
        <begin position="21"/>
        <end position="34"/>
    </location>
</feature>
<dbReference type="InterPro" id="IPR036770">
    <property type="entry name" value="Ankyrin_rpt-contain_sf"/>
</dbReference>
<evidence type="ECO:0000313" key="6">
    <source>
        <dbReference type="EMBL" id="KAJ7301960.1"/>
    </source>
</evidence>
<feature type="region of interest" description="Disordered" evidence="3">
    <location>
        <begin position="21"/>
        <end position="52"/>
    </location>
</feature>
<dbReference type="EMBL" id="JARIHO010000123">
    <property type="protein sequence ID" value="KAJ7301960.1"/>
    <property type="molecule type" value="Genomic_DNA"/>
</dbReference>
<feature type="repeat" description="ANK" evidence="2">
    <location>
        <begin position="753"/>
        <end position="785"/>
    </location>
</feature>
<keyword evidence="1" id="KW-0677">Repeat</keyword>